<evidence type="ECO:0000313" key="2">
    <source>
        <dbReference type="EMBL" id="RCW17589.1"/>
    </source>
</evidence>
<dbReference type="PANTHER" id="PTHR43404">
    <property type="entry name" value="LIPOPOLYSACCHARIDE CHOLINEPHOSPHOTRANSFERASE LICD"/>
    <property type="match status" value="1"/>
</dbReference>
<gene>
    <name evidence="2" type="ORF">CAC02_02185</name>
</gene>
<sequence>MNSKNELQLVHERILSILQFYINLCEKHSLRYYFTGGSLIGVLRHEGFIPWDDDIDLGMPRADYDKFLEICRTELPAHYFLINRHTDPNWKFNMSQLVDKSTEVDIYLTETPRRSNIWIDVFPLDGLPTEENLRHKHMKKILFYRYLVQVANIKTQVDANRKRPLKERIILGICRHLPLHRLISTPKVLEKMEETLRSYDFDSAMYAGNLLGRYREREVVPKAYFGTPQKAYFEGIKVNIPENSHALQTALYGDYMQLPPESERVGHRIKVVR</sequence>
<dbReference type="InterPro" id="IPR007074">
    <property type="entry name" value="LicD/FKTN/FKRP_NTP_transf"/>
</dbReference>
<evidence type="ECO:0000313" key="3">
    <source>
        <dbReference type="Proteomes" id="UP000253215"/>
    </source>
</evidence>
<evidence type="ECO:0000259" key="1">
    <source>
        <dbReference type="Pfam" id="PF04991"/>
    </source>
</evidence>
<dbReference type="Pfam" id="PF04991">
    <property type="entry name" value="LicD"/>
    <property type="match status" value="1"/>
</dbReference>
<proteinExistence type="predicted"/>
<dbReference type="EMBL" id="NETH01000007">
    <property type="protein sequence ID" value="RCW17589.1"/>
    <property type="molecule type" value="Genomic_DNA"/>
</dbReference>
<protein>
    <submittedName>
        <fullName evidence="2">LicD family protein</fullName>
    </submittedName>
</protein>
<dbReference type="Proteomes" id="UP000253215">
    <property type="component" value="Unassembled WGS sequence"/>
</dbReference>
<dbReference type="PANTHER" id="PTHR43404:SF2">
    <property type="entry name" value="LIPOPOLYSACCHARIDE CHOLINEPHOSPHOTRANSFERASE LICD"/>
    <property type="match status" value="1"/>
</dbReference>
<reference evidence="2 3" key="1">
    <citation type="journal article" date="2018" name="Sci. Rep.">
        <title>Network-guided genomic and metagenomic analysis of the faecal microbiota of the critically endangered kakapo.</title>
        <authorList>
            <person name="Waite D.W."/>
            <person name="Dsouza M."/>
            <person name="Sekiguchi Y."/>
            <person name="Hugenholtz P."/>
            <person name="Taylor M.W."/>
        </authorList>
    </citation>
    <scope>NUCLEOTIDE SEQUENCE [LARGE SCALE GENOMIC DNA]</scope>
    <source>
        <strain evidence="2 3">BI02</strain>
    </source>
</reference>
<dbReference type="AlphaFoldDB" id="A0A368UF53"/>
<comment type="caution">
    <text evidence="2">The sequence shown here is derived from an EMBL/GenBank/DDBJ whole genome shotgun (WGS) entry which is preliminary data.</text>
</comment>
<organism evidence="2 3">
    <name type="scientific">Streptococcus gallolyticus</name>
    <dbReference type="NCBI Taxonomy" id="315405"/>
    <lineage>
        <taxon>Bacteria</taxon>
        <taxon>Bacillati</taxon>
        <taxon>Bacillota</taxon>
        <taxon>Bacilli</taxon>
        <taxon>Lactobacillales</taxon>
        <taxon>Streptococcaceae</taxon>
        <taxon>Streptococcus</taxon>
    </lineage>
</organism>
<dbReference type="GO" id="GO:0009100">
    <property type="term" value="P:glycoprotein metabolic process"/>
    <property type="evidence" value="ECO:0007669"/>
    <property type="project" value="UniProtKB-ARBA"/>
</dbReference>
<accession>A0A368UF53</accession>
<feature type="domain" description="LicD/FKTN/FKRP nucleotidyltransferase" evidence="1">
    <location>
        <begin position="25"/>
        <end position="253"/>
    </location>
</feature>
<name>A0A368UF53_9STRE</name>
<dbReference type="InterPro" id="IPR052942">
    <property type="entry name" value="LPS_cholinephosphotransferase"/>
</dbReference>